<dbReference type="SUPFAM" id="SSF47240">
    <property type="entry name" value="Ferritin-like"/>
    <property type="match status" value="1"/>
</dbReference>
<dbReference type="Pfam" id="PF13668">
    <property type="entry name" value="Ferritin_2"/>
    <property type="match status" value="1"/>
</dbReference>
<sequence length="298" mass="31376">MKVSRCVLFGVAVTIVHSRPGVKRALNDATILNYALTLEHLEATFYQQGLQNYTHEDFLNAGFPDPFYSNLGKVASDEQNHVEFLTSALTAAGAMPVAQCTYSFPATDIRGFVSLANVLEGVGVSAYLGAAASIANKTYLTAAGSILTVEARHNAYLRAALGQVPFAQPFDTPLDFNEVYTVASPFITSCPSTNSQLPVKAFPSLTMVPSGNVMNGSTATLVPGPGFNSTSNSNLSAAFVTITGPVWAPLKPIGNGQFIVTIPAGVEGQSYIVLTNSMSDVSDDNIVAGPAIVEVELM</sequence>
<reference evidence="1" key="1">
    <citation type="submission" date="2022-12" db="EMBL/GenBank/DDBJ databases">
        <authorList>
            <person name="Petersen C."/>
        </authorList>
    </citation>
    <scope>NUCLEOTIDE SEQUENCE</scope>
    <source>
        <strain evidence="1">IBT 29677</strain>
    </source>
</reference>
<proteinExistence type="predicted"/>
<dbReference type="AlphaFoldDB" id="A0A9W9W0R7"/>
<dbReference type="OrthoDB" id="1001765at2759"/>
<organism evidence="1 2">
    <name type="scientific">Penicillium cosmopolitanum</name>
    <dbReference type="NCBI Taxonomy" id="1131564"/>
    <lineage>
        <taxon>Eukaryota</taxon>
        <taxon>Fungi</taxon>
        <taxon>Dikarya</taxon>
        <taxon>Ascomycota</taxon>
        <taxon>Pezizomycotina</taxon>
        <taxon>Eurotiomycetes</taxon>
        <taxon>Eurotiomycetidae</taxon>
        <taxon>Eurotiales</taxon>
        <taxon>Aspergillaceae</taxon>
        <taxon>Penicillium</taxon>
    </lineage>
</organism>
<dbReference type="RefSeq" id="XP_056488449.1">
    <property type="nucleotide sequence ID" value="XM_056629147.1"/>
</dbReference>
<evidence type="ECO:0000313" key="2">
    <source>
        <dbReference type="Proteomes" id="UP001147747"/>
    </source>
</evidence>
<dbReference type="InterPro" id="IPR012347">
    <property type="entry name" value="Ferritin-like"/>
</dbReference>
<dbReference type="InterPro" id="IPR052965">
    <property type="entry name" value="Pigment-catalase-like"/>
</dbReference>
<reference evidence="1" key="2">
    <citation type="journal article" date="2023" name="IMA Fungus">
        <title>Comparative genomic study of the Penicillium genus elucidates a diverse pangenome and 15 lateral gene transfer events.</title>
        <authorList>
            <person name="Petersen C."/>
            <person name="Sorensen T."/>
            <person name="Nielsen M.R."/>
            <person name="Sondergaard T.E."/>
            <person name="Sorensen J.L."/>
            <person name="Fitzpatrick D.A."/>
            <person name="Frisvad J.C."/>
            <person name="Nielsen K.L."/>
        </authorList>
    </citation>
    <scope>NUCLEOTIDE SEQUENCE</scope>
    <source>
        <strain evidence="1">IBT 29677</strain>
    </source>
</reference>
<name>A0A9W9W0R7_9EURO</name>
<dbReference type="Proteomes" id="UP001147747">
    <property type="component" value="Unassembled WGS sequence"/>
</dbReference>
<dbReference type="CDD" id="cd00657">
    <property type="entry name" value="Ferritin_like"/>
    <property type="match status" value="1"/>
</dbReference>
<comment type="caution">
    <text evidence="1">The sequence shown here is derived from an EMBL/GenBank/DDBJ whole genome shotgun (WGS) entry which is preliminary data.</text>
</comment>
<dbReference type="Gene3D" id="1.20.1260.10">
    <property type="match status" value="1"/>
</dbReference>
<evidence type="ECO:0000313" key="1">
    <source>
        <dbReference type="EMBL" id="KAJ5396397.1"/>
    </source>
</evidence>
<dbReference type="InterPro" id="IPR009078">
    <property type="entry name" value="Ferritin-like_SF"/>
</dbReference>
<gene>
    <name evidence="1" type="ORF">N7509_004510</name>
</gene>
<keyword evidence="2" id="KW-1185">Reference proteome</keyword>
<dbReference type="PANTHER" id="PTHR31694:SF26">
    <property type="entry name" value="OS05G0151100 PROTEIN"/>
    <property type="match status" value="1"/>
</dbReference>
<dbReference type="EMBL" id="JAPZBU010000006">
    <property type="protein sequence ID" value="KAJ5396397.1"/>
    <property type="molecule type" value="Genomic_DNA"/>
</dbReference>
<protein>
    <submittedName>
        <fullName evidence="1">Uncharacterized protein</fullName>
    </submittedName>
</protein>
<accession>A0A9W9W0R7</accession>
<dbReference type="GeneID" id="81368127"/>
<dbReference type="PANTHER" id="PTHR31694">
    <property type="entry name" value="DESICCATION-LIKE PROTEIN"/>
    <property type="match status" value="1"/>
</dbReference>